<dbReference type="SUPFAM" id="SSF110395">
    <property type="entry name" value="CutC-like"/>
    <property type="match status" value="1"/>
</dbReference>
<evidence type="ECO:0000256" key="2">
    <source>
        <dbReference type="ARBA" id="ARBA00019014"/>
    </source>
</evidence>
<dbReference type="STRING" id="246404.A0A507FM47"/>
<dbReference type="AlphaFoldDB" id="A0A507FM47"/>
<evidence type="ECO:0000313" key="4">
    <source>
        <dbReference type="Proteomes" id="UP000320333"/>
    </source>
</evidence>
<accession>A0A507FM47</accession>
<proteinExistence type="inferred from homology"/>
<dbReference type="InterPro" id="IPR036822">
    <property type="entry name" value="CutC-like_dom_sf"/>
</dbReference>
<dbReference type="PANTHER" id="PTHR12598:SF0">
    <property type="entry name" value="COPPER HOMEOSTASIS PROTEIN CUTC HOMOLOG"/>
    <property type="match status" value="1"/>
</dbReference>
<dbReference type="FunFam" id="3.20.20.380:FF:000001">
    <property type="entry name" value="Copper homeostasis protein CutC"/>
    <property type="match status" value="1"/>
</dbReference>
<evidence type="ECO:0000313" key="3">
    <source>
        <dbReference type="EMBL" id="TPX77394.1"/>
    </source>
</evidence>
<dbReference type="EMBL" id="QEAP01000022">
    <property type="protein sequence ID" value="TPX77394.1"/>
    <property type="molecule type" value="Genomic_DNA"/>
</dbReference>
<keyword evidence="4" id="KW-1185">Reference proteome</keyword>
<dbReference type="PANTHER" id="PTHR12598">
    <property type="entry name" value="COPPER HOMEOSTASIS PROTEIN CUTC"/>
    <property type="match status" value="1"/>
</dbReference>
<dbReference type="Gene3D" id="3.20.20.380">
    <property type="entry name" value="Copper homeostasis (CutC) domain"/>
    <property type="match status" value="1"/>
</dbReference>
<protein>
    <recommendedName>
        <fullName evidence="2">Copper homeostasis protein cutC homolog</fullName>
    </recommendedName>
</protein>
<comment type="similarity">
    <text evidence="1">Belongs to the CutC family.</text>
</comment>
<name>A0A507FM47_9FUNG</name>
<organism evidence="3 4">
    <name type="scientific">Chytriomyces confervae</name>
    <dbReference type="NCBI Taxonomy" id="246404"/>
    <lineage>
        <taxon>Eukaryota</taxon>
        <taxon>Fungi</taxon>
        <taxon>Fungi incertae sedis</taxon>
        <taxon>Chytridiomycota</taxon>
        <taxon>Chytridiomycota incertae sedis</taxon>
        <taxon>Chytridiomycetes</taxon>
        <taxon>Chytridiales</taxon>
        <taxon>Chytriomycetaceae</taxon>
        <taxon>Chytriomyces</taxon>
    </lineage>
</organism>
<dbReference type="Proteomes" id="UP000320333">
    <property type="component" value="Unassembled WGS sequence"/>
</dbReference>
<dbReference type="GO" id="GO:0005507">
    <property type="term" value="F:copper ion binding"/>
    <property type="evidence" value="ECO:0007669"/>
    <property type="project" value="TreeGrafter"/>
</dbReference>
<sequence>MLLEVCVESVEPALAAVANGANRIELCASLAVEGGITPSHGLIAIAVSRIQAPIMVMIRPRSGDFCYTDTEFEAMKLDIVACKQLNASGVVFGILTPDGRVDVPRMKTLLDLSHPMQVTFHRAFDVARDPFEALEDIIQLGGIQRILTSGQSQNVVAGLDTLLALVKQAGSRISIMPGSGVSLVNLDRIVTALPVKEIHMSLMKSVDSPMEYRNGNVNMGSFGRSEYSRVSIDADGVAVVVSKLKGYADRLQ</sequence>
<dbReference type="OrthoDB" id="7392499at2759"/>
<dbReference type="Pfam" id="PF03932">
    <property type="entry name" value="CutC"/>
    <property type="match status" value="1"/>
</dbReference>
<dbReference type="HAMAP" id="MF_00795">
    <property type="entry name" value="CutC"/>
    <property type="match status" value="1"/>
</dbReference>
<gene>
    <name evidence="3" type="ORF">CcCBS67573_g01343</name>
</gene>
<comment type="caution">
    <text evidence="3">The sequence shown here is derived from an EMBL/GenBank/DDBJ whole genome shotgun (WGS) entry which is preliminary data.</text>
</comment>
<dbReference type="InterPro" id="IPR005627">
    <property type="entry name" value="CutC-like"/>
</dbReference>
<reference evidence="3 4" key="1">
    <citation type="journal article" date="2019" name="Sci. Rep.">
        <title>Comparative genomics of chytrid fungi reveal insights into the obligate biotrophic and pathogenic lifestyle of Synchytrium endobioticum.</title>
        <authorList>
            <person name="van de Vossenberg B.T.L.H."/>
            <person name="Warris S."/>
            <person name="Nguyen H.D.T."/>
            <person name="van Gent-Pelzer M.P.E."/>
            <person name="Joly D.L."/>
            <person name="van de Geest H.C."/>
            <person name="Bonants P.J.M."/>
            <person name="Smith D.S."/>
            <person name="Levesque C.A."/>
            <person name="van der Lee T.A.J."/>
        </authorList>
    </citation>
    <scope>NUCLEOTIDE SEQUENCE [LARGE SCALE GENOMIC DNA]</scope>
    <source>
        <strain evidence="3 4">CBS 675.73</strain>
    </source>
</reference>
<evidence type="ECO:0000256" key="1">
    <source>
        <dbReference type="ARBA" id="ARBA00007768"/>
    </source>
</evidence>